<reference evidence="2" key="1">
    <citation type="submission" date="2018-05" db="EMBL/GenBank/DDBJ databases">
        <authorList>
            <person name="Lanie J.A."/>
            <person name="Ng W.-L."/>
            <person name="Kazmierczak K.M."/>
            <person name="Andrzejewski T.M."/>
            <person name="Davidsen T.M."/>
            <person name="Wayne K.J."/>
            <person name="Tettelin H."/>
            <person name="Glass J.I."/>
            <person name="Rusch D."/>
            <person name="Podicherti R."/>
            <person name="Tsui H.-C.T."/>
            <person name="Winkler M.E."/>
        </authorList>
    </citation>
    <scope>NUCLEOTIDE SEQUENCE</scope>
</reference>
<accession>A0A382SL90</accession>
<proteinExistence type="predicted"/>
<dbReference type="GO" id="GO:0004748">
    <property type="term" value="F:ribonucleoside-diphosphate reductase activity, thioredoxin disulfide as acceptor"/>
    <property type="evidence" value="ECO:0007669"/>
    <property type="project" value="InterPro"/>
</dbReference>
<feature type="non-terminal residue" evidence="2">
    <location>
        <position position="158"/>
    </location>
</feature>
<protein>
    <recommendedName>
        <fullName evidence="1">Ribonucleotide reductase class II vitamin B12-dependent N-terminal domain-containing protein</fullName>
    </recommendedName>
</protein>
<feature type="domain" description="Ribonucleotide reductase class II vitamin B12-dependent N-terminal" evidence="1">
    <location>
        <begin position="35"/>
        <end position="158"/>
    </location>
</feature>
<dbReference type="Pfam" id="PF08471">
    <property type="entry name" value="Ribonuc_red_2_N"/>
    <property type="match status" value="1"/>
</dbReference>
<sequence>MGFQITAEVRVHIDRVFTKFAKDQGDPYSEIEFVERTSKITKADGSVVSQTEQVLVPVFWSQVAVDIMAQKYFRKAGVPARLKKKMENGVPEWLCPSEEDLETLSGLPESERMGGETDSRQVFHRLAGCWTYWGWKSKSFDNEDQARSYYQEMCYMLA</sequence>
<dbReference type="EMBL" id="UINC01129908">
    <property type="protein sequence ID" value="SVD10626.1"/>
    <property type="molecule type" value="Genomic_DNA"/>
</dbReference>
<organism evidence="2">
    <name type="scientific">marine metagenome</name>
    <dbReference type="NCBI Taxonomy" id="408172"/>
    <lineage>
        <taxon>unclassified sequences</taxon>
        <taxon>metagenomes</taxon>
        <taxon>ecological metagenomes</taxon>
    </lineage>
</organism>
<gene>
    <name evidence="2" type="ORF">METZ01_LOCUS363480</name>
</gene>
<evidence type="ECO:0000313" key="2">
    <source>
        <dbReference type="EMBL" id="SVD10626.1"/>
    </source>
</evidence>
<dbReference type="InterPro" id="IPR013678">
    <property type="entry name" value="RNR_2_N"/>
</dbReference>
<evidence type="ECO:0000259" key="1">
    <source>
        <dbReference type="Pfam" id="PF08471"/>
    </source>
</evidence>
<name>A0A382SL90_9ZZZZ</name>
<dbReference type="GO" id="GO:0050897">
    <property type="term" value="F:cobalt ion binding"/>
    <property type="evidence" value="ECO:0007669"/>
    <property type="project" value="InterPro"/>
</dbReference>
<dbReference type="AlphaFoldDB" id="A0A382SL90"/>